<dbReference type="Gene3D" id="3.55.50.30">
    <property type="match status" value="1"/>
</dbReference>
<evidence type="ECO:0000256" key="1">
    <source>
        <dbReference type="ARBA" id="ARBA00004370"/>
    </source>
</evidence>
<dbReference type="PANTHER" id="PTHR30332">
    <property type="entry name" value="PROBABLE GENERAL SECRETION PATHWAY PROTEIN D"/>
    <property type="match status" value="1"/>
</dbReference>
<keyword evidence="3" id="KW-0472">Membrane</keyword>
<reference evidence="6" key="1">
    <citation type="journal article" date="2020" name="mSystems">
        <title>Genome- and Community-Level Interaction Insights into Carbon Utilization and Element Cycling Functions of Hydrothermarchaeota in Hydrothermal Sediment.</title>
        <authorList>
            <person name="Zhou Z."/>
            <person name="Liu Y."/>
            <person name="Xu W."/>
            <person name="Pan J."/>
            <person name="Luo Z.H."/>
            <person name="Li M."/>
        </authorList>
    </citation>
    <scope>NUCLEOTIDE SEQUENCE [LARGE SCALE GENOMIC DNA]</scope>
    <source>
        <strain evidence="6">SpSt-1088</strain>
    </source>
</reference>
<dbReference type="InterPro" id="IPR004846">
    <property type="entry name" value="T2SS/T3SS_dom"/>
</dbReference>
<gene>
    <name evidence="6" type="ORF">ENM46_03910</name>
</gene>
<dbReference type="PANTHER" id="PTHR30332:SF24">
    <property type="entry name" value="SECRETIN GSPD-RELATED"/>
    <property type="match status" value="1"/>
</dbReference>
<dbReference type="GO" id="GO:0015627">
    <property type="term" value="C:type II protein secretion system complex"/>
    <property type="evidence" value="ECO:0007669"/>
    <property type="project" value="TreeGrafter"/>
</dbReference>
<keyword evidence="2" id="KW-0732">Signal</keyword>
<feature type="domain" description="Type II/III secretion system secretin-like" evidence="5">
    <location>
        <begin position="241"/>
        <end position="373"/>
    </location>
</feature>
<dbReference type="Pfam" id="PF00263">
    <property type="entry name" value="Secretin"/>
    <property type="match status" value="1"/>
</dbReference>
<evidence type="ECO:0000256" key="2">
    <source>
        <dbReference type="ARBA" id="ARBA00022729"/>
    </source>
</evidence>
<sequence>MVSVSKKIFIFIIIFTILLAIITSKAFSEEISFFNTNIKEVLNTLSLEYGKPIIYESNIAGSITLTISSDNLTFEQLLDLIVMPFNYYWVKLENVYFVGIANSTSPAFINVSSFYEVPLKFVNVERIYEMIPKHFQDYIVKVNNSKNLLVYAPASIASQIANFVTKIDKPIESKVVEVKIIDVSESYLNAYINDISSGNALSYFPNMLQIPLSGMFLNVLYSNSKSNDENFQILYDGSFSIMNGSSMKVTTQKNITLTKYVDGKLTTNPHTMSIEVSVSPKYLFKVCFVDLNVQISGIPSSNEVNFDSKGASLQSTVKLEYGKSYIISSVSYDRAIQKEGGFAILKDLPFIGPFFKRYYFETEKRYIIFLITVEG</sequence>
<dbReference type="EMBL" id="DRXW01000241">
    <property type="protein sequence ID" value="HHR34075.1"/>
    <property type="molecule type" value="Genomic_DNA"/>
</dbReference>
<protein>
    <recommendedName>
        <fullName evidence="5">Type II/III secretion system secretin-like domain-containing protein</fullName>
    </recommendedName>
</protein>
<comment type="similarity">
    <text evidence="4">Belongs to the bacterial secretin family.</text>
</comment>
<comment type="subcellular location">
    <subcellularLocation>
        <location evidence="1">Membrane</location>
    </subcellularLocation>
</comment>
<dbReference type="InterPro" id="IPR050810">
    <property type="entry name" value="Bact_Secretion_Sys_Channel"/>
</dbReference>
<dbReference type="GO" id="GO:0009306">
    <property type="term" value="P:protein secretion"/>
    <property type="evidence" value="ECO:0007669"/>
    <property type="project" value="InterPro"/>
</dbReference>
<evidence type="ECO:0000256" key="4">
    <source>
        <dbReference type="RuleBase" id="RU004003"/>
    </source>
</evidence>
<proteinExistence type="inferred from homology"/>
<name>A0A7C5U8M9_9BACT</name>
<evidence type="ECO:0000256" key="3">
    <source>
        <dbReference type="ARBA" id="ARBA00023136"/>
    </source>
</evidence>
<accession>A0A7C5U8M9</accession>
<dbReference type="GO" id="GO:0016020">
    <property type="term" value="C:membrane"/>
    <property type="evidence" value="ECO:0007669"/>
    <property type="project" value="UniProtKB-SubCell"/>
</dbReference>
<evidence type="ECO:0000313" key="6">
    <source>
        <dbReference type="EMBL" id="HHR34075.1"/>
    </source>
</evidence>
<evidence type="ECO:0000259" key="5">
    <source>
        <dbReference type="Pfam" id="PF00263"/>
    </source>
</evidence>
<dbReference type="AlphaFoldDB" id="A0A7C5U8M9"/>
<organism evidence="6">
    <name type="scientific">Fervidobacterium nodosum</name>
    <dbReference type="NCBI Taxonomy" id="2424"/>
    <lineage>
        <taxon>Bacteria</taxon>
        <taxon>Thermotogati</taxon>
        <taxon>Thermotogota</taxon>
        <taxon>Thermotogae</taxon>
        <taxon>Thermotogales</taxon>
        <taxon>Fervidobacteriaceae</taxon>
        <taxon>Fervidobacterium</taxon>
    </lineage>
</organism>
<comment type="caution">
    <text evidence="6">The sequence shown here is derived from an EMBL/GenBank/DDBJ whole genome shotgun (WGS) entry which is preliminary data.</text>
</comment>